<dbReference type="CDD" id="cd01071">
    <property type="entry name" value="PBP2_PhnD_like"/>
    <property type="match status" value="1"/>
</dbReference>
<accession>A0A972FCY5</accession>
<dbReference type="AlphaFoldDB" id="A0A972FCY5"/>
<sequence>MSNSLKRLFSPALAVGLLATTFATSALADWRQQYPVVSIGATTTENQAATVARFQPLADYFKEELGVEMRVQSASDYAAVVQALTAGHIQLARLGGSSYAAGWIDSNGGVEPLVVPAELDGTLGYHSVLIVRSDSPYQSLDDLKGKSLAWADPNSTSGYLVPIVSLRAVGIEPANHFGQTVFSGGHEQSVIGVLNGTLDSAFTWTSKDDNTGQLRMMMDRGMLKREDLRVVWESPVIPNPLYTIPSNLPEEMKRDIAEFFLKLHKERPDIADLAASGRTSGFVPATHEMYAPVVDAVQEMRNSRRQR</sequence>
<dbReference type="NCBIfam" id="TIGR01098">
    <property type="entry name" value="3A0109s03R"/>
    <property type="match status" value="1"/>
</dbReference>
<comment type="similarity">
    <text evidence="1">Belongs to the phosphate/phosphite/phosphonate binding protein family.</text>
</comment>
<dbReference type="InterPro" id="IPR005770">
    <property type="entry name" value="PhnD"/>
</dbReference>
<evidence type="ECO:0000256" key="3">
    <source>
        <dbReference type="SAM" id="SignalP"/>
    </source>
</evidence>
<evidence type="ECO:0000256" key="2">
    <source>
        <dbReference type="ARBA" id="ARBA00022729"/>
    </source>
</evidence>
<dbReference type="GO" id="GO:0043190">
    <property type="term" value="C:ATP-binding cassette (ABC) transporter complex"/>
    <property type="evidence" value="ECO:0007669"/>
    <property type="project" value="InterPro"/>
</dbReference>
<protein>
    <submittedName>
        <fullName evidence="4">Phosphonate ABC transporter substrate-binding protein</fullName>
    </submittedName>
</protein>
<dbReference type="GO" id="GO:0015716">
    <property type="term" value="P:organic phosphonate transport"/>
    <property type="evidence" value="ECO:0007669"/>
    <property type="project" value="InterPro"/>
</dbReference>
<dbReference type="NCBIfam" id="TIGR03431">
    <property type="entry name" value="PhnD"/>
    <property type="match status" value="1"/>
</dbReference>
<name>A0A972FCY5_9RHOO</name>
<keyword evidence="5" id="KW-1185">Reference proteome</keyword>
<dbReference type="GO" id="GO:0055085">
    <property type="term" value="P:transmembrane transport"/>
    <property type="evidence" value="ECO:0007669"/>
    <property type="project" value="InterPro"/>
</dbReference>
<feature type="chain" id="PRO_5036776199" evidence="3">
    <location>
        <begin position="29"/>
        <end position="307"/>
    </location>
</feature>
<organism evidence="4 5">
    <name type="scientific">Azoarcus taiwanensis</name>
    <dbReference type="NCBI Taxonomy" id="666964"/>
    <lineage>
        <taxon>Bacteria</taxon>
        <taxon>Pseudomonadati</taxon>
        <taxon>Pseudomonadota</taxon>
        <taxon>Betaproteobacteria</taxon>
        <taxon>Rhodocyclales</taxon>
        <taxon>Zoogloeaceae</taxon>
        <taxon>Azoarcus</taxon>
    </lineage>
</organism>
<dbReference type="SUPFAM" id="SSF53850">
    <property type="entry name" value="Periplasmic binding protein-like II"/>
    <property type="match status" value="1"/>
</dbReference>
<feature type="signal peptide" evidence="3">
    <location>
        <begin position="1"/>
        <end position="28"/>
    </location>
</feature>
<proteinExistence type="inferred from homology"/>
<evidence type="ECO:0000313" key="5">
    <source>
        <dbReference type="Proteomes" id="UP000599523"/>
    </source>
</evidence>
<gene>
    <name evidence="4" type="primary">phnD</name>
    <name evidence="4" type="ORF">GPA21_15970</name>
</gene>
<dbReference type="InterPro" id="IPR017797">
    <property type="entry name" value="Phosphnate-bd"/>
</dbReference>
<keyword evidence="2 3" id="KW-0732">Signal</keyword>
<dbReference type="RefSeq" id="WP_168989125.1">
    <property type="nucleotide sequence ID" value="NZ_CAWPHM010000025.1"/>
</dbReference>
<evidence type="ECO:0000256" key="1">
    <source>
        <dbReference type="ARBA" id="ARBA00007162"/>
    </source>
</evidence>
<dbReference type="Pfam" id="PF12974">
    <property type="entry name" value="Phosphonate-bd"/>
    <property type="match status" value="1"/>
</dbReference>
<dbReference type="EMBL" id="WTVM01000122">
    <property type="protein sequence ID" value="NMG04454.1"/>
    <property type="molecule type" value="Genomic_DNA"/>
</dbReference>
<reference evidence="4" key="1">
    <citation type="submission" date="2019-12" db="EMBL/GenBank/DDBJ databases">
        <title>Comparative genomics gives insights into the taxonomy of the Azoarcus-Aromatoleum group and reveals separate origins of nif in the plant-associated Azoarcus and non-plant-associated Aromatoleum sub-groups.</title>
        <authorList>
            <person name="Lafos M."/>
            <person name="Maluk M."/>
            <person name="Batista M."/>
            <person name="Junghare M."/>
            <person name="Carmona M."/>
            <person name="Faoro H."/>
            <person name="Cruz L.M."/>
            <person name="Battistoni F."/>
            <person name="De Souza E."/>
            <person name="Pedrosa F."/>
            <person name="Chen W.-M."/>
            <person name="Poole P.S."/>
            <person name="Dixon R.A."/>
            <person name="James E.K."/>
        </authorList>
    </citation>
    <scope>NUCLEOTIDE SEQUENCE</scope>
    <source>
        <strain evidence="4">NSC3</strain>
    </source>
</reference>
<dbReference type="PANTHER" id="PTHR35841:SF1">
    <property type="entry name" value="PHOSPHONATES-BINDING PERIPLASMIC PROTEIN"/>
    <property type="match status" value="1"/>
</dbReference>
<dbReference type="Gene3D" id="3.40.190.10">
    <property type="entry name" value="Periplasmic binding protein-like II"/>
    <property type="match status" value="2"/>
</dbReference>
<comment type="caution">
    <text evidence="4">The sequence shown here is derived from an EMBL/GenBank/DDBJ whole genome shotgun (WGS) entry which is preliminary data.</text>
</comment>
<dbReference type="PANTHER" id="PTHR35841">
    <property type="entry name" value="PHOSPHONATES-BINDING PERIPLASMIC PROTEIN"/>
    <property type="match status" value="1"/>
</dbReference>
<evidence type="ECO:0000313" key="4">
    <source>
        <dbReference type="EMBL" id="NMG04454.1"/>
    </source>
</evidence>
<dbReference type="Proteomes" id="UP000599523">
    <property type="component" value="Unassembled WGS sequence"/>
</dbReference>